<protein>
    <recommendedName>
        <fullName evidence="3">PGAP1-like protein</fullName>
    </recommendedName>
</protein>
<dbReference type="PANTHER" id="PTHR11440">
    <property type="entry name" value="LECITHIN-CHOLESTEROL ACYLTRANSFERASE-RELATED"/>
    <property type="match status" value="1"/>
</dbReference>
<dbReference type="RefSeq" id="WP_099844080.1">
    <property type="nucleotide sequence ID" value="NZ_CABGYS010000001.1"/>
</dbReference>
<dbReference type="GO" id="GO:0006629">
    <property type="term" value="P:lipid metabolic process"/>
    <property type="evidence" value="ECO:0007669"/>
    <property type="project" value="InterPro"/>
</dbReference>
<proteinExistence type="predicted"/>
<dbReference type="GO" id="GO:0008374">
    <property type="term" value="F:O-acyltransferase activity"/>
    <property type="evidence" value="ECO:0007669"/>
    <property type="project" value="InterPro"/>
</dbReference>
<dbReference type="InterPro" id="IPR029058">
    <property type="entry name" value="AB_hydrolase_fold"/>
</dbReference>
<dbReference type="EMBL" id="NKYI01000028">
    <property type="protein sequence ID" value="PIK82483.1"/>
    <property type="molecule type" value="Genomic_DNA"/>
</dbReference>
<evidence type="ECO:0008006" key="3">
    <source>
        <dbReference type="Google" id="ProtNLM"/>
    </source>
</evidence>
<sequence>MSETAENNNVLLGYDKFGHPLYKVIATPKDKEQWLKLYKMPDRVIPVVFLPGVMGSNLMNPDDNQPVWTVNGITSMLPWIGRGPAKRKKLLDPSKTVVDPSGKIETESPEEYLLFKSRRERGWGEVGAMSYGTFLPWLQEALNDNQAMLKNKTSKNGRLTLRERLLDKPLGAEIGEGNLTPEEVALSYQYLFPVHAVGYNWLQSNVDSAKALAKRIDNIITGYKASGRKCEKVILVTHSMGGLVARYYSELLDGDYGQKNILGIVHGVMPDRGAPMAYKRMKAGEAGTVGLVIGSSGAEMTPVLAQSPGPLQLLPGKGYGMGWFHVEGLQQPLPQTDPYTEIYTQRSAWWGLCEERFINPENKNMDKVQLDKDWLSFKNTLFTDVQTFVEDLNGHYHDNTLAFYGNDGKKYPSYAELHWKDISGKHTPEAYRSQVSEQGEVFYPADKFNQTIRYATLETPDQGYVTRKYELSPPAEDGDGTVPVRAAVINSPKLKAQLGVGVDHEGAYKSDNTMDARWFTLRSIIRIAQLVKNTGLAYHE</sequence>
<gene>
    <name evidence="1" type="ORF">CFY86_20090</name>
</gene>
<organism evidence="1 2">
    <name type="scientific">Raoultella ornithinolytica</name>
    <name type="common">Klebsiella ornithinolytica</name>
    <dbReference type="NCBI Taxonomy" id="54291"/>
    <lineage>
        <taxon>Bacteria</taxon>
        <taxon>Pseudomonadati</taxon>
        <taxon>Pseudomonadota</taxon>
        <taxon>Gammaproteobacteria</taxon>
        <taxon>Enterobacterales</taxon>
        <taxon>Enterobacteriaceae</taxon>
        <taxon>Klebsiella/Raoultella group</taxon>
        <taxon>Raoultella</taxon>
    </lineage>
</organism>
<dbReference type="Pfam" id="PF02450">
    <property type="entry name" value="LCAT"/>
    <property type="match status" value="1"/>
</dbReference>
<dbReference type="Proteomes" id="UP000229713">
    <property type="component" value="Unassembled WGS sequence"/>
</dbReference>
<dbReference type="AlphaFoldDB" id="A0A855F6F8"/>
<dbReference type="Gene3D" id="3.40.50.1820">
    <property type="entry name" value="alpha/beta hydrolase"/>
    <property type="match status" value="1"/>
</dbReference>
<evidence type="ECO:0000313" key="2">
    <source>
        <dbReference type="Proteomes" id="UP000229713"/>
    </source>
</evidence>
<dbReference type="SUPFAM" id="SSF53474">
    <property type="entry name" value="alpha/beta-Hydrolases"/>
    <property type="match status" value="1"/>
</dbReference>
<name>A0A855F6F8_RAOOR</name>
<dbReference type="InterPro" id="IPR003386">
    <property type="entry name" value="LACT/PDAT_acylTrfase"/>
</dbReference>
<evidence type="ECO:0000313" key="1">
    <source>
        <dbReference type="EMBL" id="PIK82483.1"/>
    </source>
</evidence>
<reference evidence="1 2" key="1">
    <citation type="submission" date="2017-07" db="EMBL/GenBank/DDBJ databases">
        <title>Raoultella ornithinolytica strain HH3 draft genome.</title>
        <authorList>
            <person name="Duceppe M.-O."/>
            <person name="Huang H."/>
            <person name="Phipps-Todd B."/>
        </authorList>
    </citation>
    <scope>NUCLEOTIDE SEQUENCE [LARGE SCALE GENOMIC DNA]</scope>
    <source>
        <strain evidence="1 2">HH3</strain>
    </source>
</reference>
<accession>A0A855F6F8</accession>
<comment type="caution">
    <text evidence="1">The sequence shown here is derived from an EMBL/GenBank/DDBJ whole genome shotgun (WGS) entry which is preliminary data.</text>
</comment>